<gene>
    <name evidence="4" type="ORF">A2Z23_00010</name>
</gene>
<dbReference type="InterPro" id="IPR050385">
    <property type="entry name" value="Archaeal_FAD_synthase"/>
</dbReference>
<evidence type="ECO:0000313" key="5">
    <source>
        <dbReference type="Proteomes" id="UP000176628"/>
    </source>
</evidence>
<dbReference type="NCBIfam" id="TIGR00125">
    <property type="entry name" value="cyt_tran_rel"/>
    <property type="match status" value="1"/>
</dbReference>
<dbReference type="InterPro" id="IPR004821">
    <property type="entry name" value="Cyt_trans-like"/>
</dbReference>
<evidence type="ECO:0000256" key="1">
    <source>
        <dbReference type="ARBA" id="ARBA00022679"/>
    </source>
</evidence>
<name>A0A1F5G3U5_9BACT</name>
<protein>
    <recommendedName>
        <fullName evidence="3">Cytidyltransferase-like domain-containing protein</fullName>
    </recommendedName>
</protein>
<evidence type="ECO:0000259" key="3">
    <source>
        <dbReference type="Pfam" id="PF01467"/>
    </source>
</evidence>
<dbReference type="Pfam" id="PF01467">
    <property type="entry name" value="CTP_transf_like"/>
    <property type="match status" value="1"/>
</dbReference>
<dbReference type="EMBL" id="MFAV01000018">
    <property type="protein sequence ID" value="OGD86494.1"/>
    <property type="molecule type" value="Genomic_DNA"/>
</dbReference>
<dbReference type="Gene3D" id="3.40.50.620">
    <property type="entry name" value="HUPs"/>
    <property type="match status" value="1"/>
</dbReference>
<proteinExistence type="predicted"/>
<accession>A0A1F5G3U5</accession>
<reference evidence="4 5" key="1">
    <citation type="journal article" date="2016" name="Nat. Commun.">
        <title>Thousands of microbial genomes shed light on interconnected biogeochemical processes in an aquifer system.</title>
        <authorList>
            <person name="Anantharaman K."/>
            <person name="Brown C.T."/>
            <person name="Hug L.A."/>
            <person name="Sharon I."/>
            <person name="Castelle C.J."/>
            <person name="Probst A.J."/>
            <person name="Thomas B.C."/>
            <person name="Singh A."/>
            <person name="Wilkins M.J."/>
            <person name="Karaoz U."/>
            <person name="Brodie E.L."/>
            <person name="Williams K.H."/>
            <person name="Hubbard S.S."/>
            <person name="Banfield J.F."/>
        </authorList>
    </citation>
    <scope>NUCLEOTIDE SEQUENCE [LARGE SCALE GENOMIC DNA]</scope>
</reference>
<dbReference type="PANTHER" id="PTHR43793:SF1">
    <property type="entry name" value="FAD SYNTHASE"/>
    <property type="match status" value="1"/>
</dbReference>
<dbReference type="InterPro" id="IPR014729">
    <property type="entry name" value="Rossmann-like_a/b/a_fold"/>
</dbReference>
<dbReference type="PANTHER" id="PTHR43793">
    <property type="entry name" value="FAD SYNTHASE"/>
    <property type="match status" value="1"/>
</dbReference>
<evidence type="ECO:0000256" key="2">
    <source>
        <dbReference type="ARBA" id="ARBA00022695"/>
    </source>
</evidence>
<evidence type="ECO:0000313" key="4">
    <source>
        <dbReference type="EMBL" id="OGD86494.1"/>
    </source>
</evidence>
<feature type="domain" description="Cytidyltransferase-like" evidence="3">
    <location>
        <begin position="12"/>
        <end position="143"/>
    </location>
</feature>
<comment type="caution">
    <text evidence="4">The sequence shown here is derived from an EMBL/GenBank/DDBJ whole genome shotgun (WGS) entry which is preliminary data.</text>
</comment>
<keyword evidence="2" id="KW-0548">Nucleotidyltransferase</keyword>
<dbReference type="GO" id="GO:0016779">
    <property type="term" value="F:nucleotidyltransferase activity"/>
    <property type="evidence" value="ECO:0007669"/>
    <property type="project" value="UniProtKB-KW"/>
</dbReference>
<dbReference type="Proteomes" id="UP000176628">
    <property type="component" value="Unassembled WGS sequence"/>
</dbReference>
<sequence>MGIAKRRKKVMVFGAFDGLHPGHLNFFRQAKKYGDFLVVSIGLDDNVKKFKGKKPLFNEDERLDLVRSCSLVDKAVLGDKDEKDFFNHIKKERPHFICLGYDQWASQNYVKEELKKCGLLEIQVVRLSSWKPELAKSTRIKKRWTKGESPLL</sequence>
<keyword evidence="1" id="KW-0808">Transferase</keyword>
<dbReference type="SUPFAM" id="SSF52374">
    <property type="entry name" value="Nucleotidylyl transferase"/>
    <property type="match status" value="1"/>
</dbReference>
<dbReference type="AlphaFoldDB" id="A0A1F5G3U5"/>
<organism evidence="4 5">
    <name type="scientific">Candidatus Curtissbacteria bacterium RBG_16_39_7</name>
    <dbReference type="NCBI Taxonomy" id="1797707"/>
    <lineage>
        <taxon>Bacteria</taxon>
        <taxon>Candidatus Curtissiibacteriota</taxon>
    </lineage>
</organism>